<name>A0A1M6LJY6_9BACT</name>
<evidence type="ECO:0000313" key="1">
    <source>
        <dbReference type="EMBL" id="SHJ71465.1"/>
    </source>
</evidence>
<sequence>MNIPGTKLEVFSNYNSQEKSGWTEHHCSIGYSTDRYEKDEEKRKWLIDLAPLQNDDYKIIFKDGIIVVTTEKGGREVVKLNLKAIDPGAILKEE</sequence>
<proteinExistence type="predicted"/>
<reference evidence="1 2" key="1">
    <citation type="submission" date="2016-11" db="EMBL/GenBank/DDBJ databases">
        <authorList>
            <person name="Jaros S."/>
            <person name="Januszkiewicz K."/>
            <person name="Wedrychowicz H."/>
        </authorList>
    </citation>
    <scope>NUCLEOTIDE SEQUENCE [LARGE SCALE GENOMIC DNA]</scope>
    <source>
        <strain evidence="1 2">DSM 18772</strain>
    </source>
</reference>
<dbReference type="InParanoid" id="A0A1M6LJY6"/>
<evidence type="ECO:0000313" key="2">
    <source>
        <dbReference type="Proteomes" id="UP000184510"/>
    </source>
</evidence>
<dbReference type="Proteomes" id="UP000184510">
    <property type="component" value="Unassembled WGS sequence"/>
</dbReference>
<gene>
    <name evidence="1" type="ORF">SAMN02745181_2417</name>
</gene>
<accession>A0A1M6LJY6</accession>
<dbReference type="AlphaFoldDB" id="A0A1M6LJY6"/>
<organism evidence="1 2">
    <name type="scientific">Rubritalea squalenifaciens DSM 18772</name>
    <dbReference type="NCBI Taxonomy" id="1123071"/>
    <lineage>
        <taxon>Bacteria</taxon>
        <taxon>Pseudomonadati</taxon>
        <taxon>Verrucomicrobiota</taxon>
        <taxon>Verrucomicrobiia</taxon>
        <taxon>Verrucomicrobiales</taxon>
        <taxon>Rubritaleaceae</taxon>
        <taxon>Rubritalea</taxon>
    </lineage>
</organism>
<keyword evidence="2" id="KW-1185">Reference proteome</keyword>
<protein>
    <submittedName>
        <fullName evidence="1">Uncharacterized protein</fullName>
    </submittedName>
</protein>
<dbReference type="EMBL" id="FQYR01000004">
    <property type="protein sequence ID" value="SHJ71465.1"/>
    <property type="molecule type" value="Genomic_DNA"/>
</dbReference>